<sequence length="446" mass="49824">MKKNIKDQLSGKKILFATMSADGHINPLTGLACFLLSWGCDVRWYTSELYRNKIEKLDIPFFPYNHAPDINGTNVDKVFPERKTITDVGAKANFDMKNIFAEMASGAYKDIQEIHEFFQFDIVIADSAFTAIPLIRHGLQKPVIAIGIIPLAEESVDLGPFGPGLCPPANEEQRNEYAGLRQVFNNIVFKEAIDTYSAILEKHHVPHQKTMIFDAVIRQANLYLQIGTPSFEYERSDIGENVRFIGSLLPQVASNKNTPWFDERLNDYSQVVLVTQGTVESDITKIIEPTLEAFKASETLVIATTGGNQTVCLRAKYPYANLIIEDYLPFADVMPYANVYITNGGYSGTLLSIKNKLPIVAAGIYEGKAEVCSRIGFFKYGINLNTETPTAVMIKGAVEEVTSKKGYKNNVIRLSLQMERYNANNLCARYIIGLLDGKPIDELNFV</sequence>
<protein>
    <submittedName>
        <fullName evidence="3">Glycosyltransferase</fullName>
    </submittedName>
</protein>
<name>A0ABP8GGJ0_9SPHI</name>
<keyword evidence="2" id="KW-0808">Transferase</keyword>
<dbReference type="EMBL" id="BAABFT010000005">
    <property type="protein sequence ID" value="GAA4323996.1"/>
    <property type="molecule type" value="Genomic_DNA"/>
</dbReference>
<proteinExistence type="predicted"/>
<dbReference type="InterPro" id="IPR002213">
    <property type="entry name" value="UDP_glucos_trans"/>
</dbReference>
<gene>
    <name evidence="3" type="ORF">GCM10023149_25320</name>
</gene>
<dbReference type="PANTHER" id="PTHR48043:SF145">
    <property type="entry name" value="FI06409P-RELATED"/>
    <property type="match status" value="1"/>
</dbReference>
<dbReference type="Pfam" id="PF00201">
    <property type="entry name" value="UDPGT"/>
    <property type="match status" value="1"/>
</dbReference>
<dbReference type="PANTHER" id="PTHR48043">
    <property type="entry name" value="EG:EG0003.4 PROTEIN-RELATED"/>
    <property type="match status" value="1"/>
</dbReference>
<dbReference type="RefSeq" id="WP_345211455.1">
    <property type="nucleotide sequence ID" value="NZ_BAABFT010000005.1"/>
</dbReference>
<keyword evidence="1" id="KW-0328">Glycosyltransferase</keyword>
<dbReference type="Gene3D" id="3.40.50.2000">
    <property type="entry name" value="Glycogen Phosphorylase B"/>
    <property type="match status" value="2"/>
</dbReference>
<organism evidence="3 4">
    <name type="scientific">Mucilaginibacter gynuensis</name>
    <dbReference type="NCBI Taxonomy" id="1302236"/>
    <lineage>
        <taxon>Bacteria</taxon>
        <taxon>Pseudomonadati</taxon>
        <taxon>Bacteroidota</taxon>
        <taxon>Sphingobacteriia</taxon>
        <taxon>Sphingobacteriales</taxon>
        <taxon>Sphingobacteriaceae</taxon>
        <taxon>Mucilaginibacter</taxon>
    </lineage>
</organism>
<dbReference type="Proteomes" id="UP001500582">
    <property type="component" value="Unassembled WGS sequence"/>
</dbReference>
<accession>A0ABP8GGJ0</accession>
<keyword evidence="4" id="KW-1185">Reference proteome</keyword>
<evidence type="ECO:0000313" key="3">
    <source>
        <dbReference type="EMBL" id="GAA4323996.1"/>
    </source>
</evidence>
<dbReference type="InterPro" id="IPR050271">
    <property type="entry name" value="UDP-glycosyltransferase"/>
</dbReference>
<dbReference type="CDD" id="cd03784">
    <property type="entry name" value="GT1_Gtf-like"/>
    <property type="match status" value="1"/>
</dbReference>
<reference evidence="4" key="1">
    <citation type="journal article" date="2019" name="Int. J. Syst. Evol. Microbiol.">
        <title>The Global Catalogue of Microorganisms (GCM) 10K type strain sequencing project: providing services to taxonomists for standard genome sequencing and annotation.</title>
        <authorList>
            <consortium name="The Broad Institute Genomics Platform"/>
            <consortium name="The Broad Institute Genome Sequencing Center for Infectious Disease"/>
            <person name="Wu L."/>
            <person name="Ma J."/>
        </authorList>
    </citation>
    <scope>NUCLEOTIDE SEQUENCE [LARGE SCALE GENOMIC DNA]</scope>
    <source>
        <strain evidence="4">JCM 17705</strain>
    </source>
</reference>
<dbReference type="PROSITE" id="PS51257">
    <property type="entry name" value="PROKAR_LIPOPROTEIN"/>
    <property type="match status" value="1"/>
</dbReference>
<comment type="caution">
    <text evidence="3">The sequence shown here is derived from an EMBL/GenBank/DDBJ whole genome shotgun (WGS) entry which is preliminary data.</text>
</comment>
<evidence type="ECO:0000313" key="4">
    <source>
        <dbReference type="Proteomes" id="UP001500582"/>
    </source>
</evidence>
<evidence type="ECO:0000256" key="2">
    <source>
        <dbReference type="ARBA" id="ARBA00022679"/>
    </source>
</evidence>
<dbReference type="SUPFAM" id="SSF53756">
    <property type="entry name" value="UDP-Glycosyltransferase/glycogen phosphorylase"/>
    <property type="match status" value="1"/>
</dbReference>
<evidence type="ECO:0000256" key="1">
    <source>
        <dbReference type="ARBA" id="ARBA00022676"/>
    </source>
</evidence>